<feature type="compositionally biased region" description="Basic and acidic residues" evidence="1">
    <location>
        <begin position="638"/>
        <end position="652"/>
    </location>
</feature>
<proteinExistence type="predicted"/>
<organism evidence="3 4">
    <name type="scientific">Coniophora puteana (strain RWD-64-598)</name>
    <name type="common">Brown rot fungus</name>
    <dbReference type="NCBI Taxonomy" id="741705"/>
    <lineage>
        <taxon>Eukaryota</taxon>
        <taxon>Fungi</taxon>
        <taxon>Dikarya</taxon>
        <taxon>Basidiomycota</taxon>
        <taxon>Agaricomycotina</taxon>
        <taxon>Agaricomycetes</taxon>
        <taxon>Agaricomycetidae</taxon>
        <taxon>Boletales</taxon>
        <taxon>Coniophorineae</taxon>
        <taxon>Coniophoraceae</taxon>
        <taxon>Coniophora</taxon>
    </lineage>
</organism>
<accession>A0A5M3M7E7</accession>
<feature type="compositionally biased region" description="Polar residues" evidence="1">
    <location>
        <begin position="1254"/>
        <end position="1267"/>
    </location>
</feature>
<feature type="compositionally biased region" description="Low complexity" evidence="1">
    <location>
        <begin position="885"/>
        <end position="905"/>
    </location>
</feature>
<reference evidence="4" key="1">
    <citation type="journal article" date="2012" name="Science">
        <title>The Paleozoic origin of enzymatic lignin decomposition reconstructed from 31 fungal genomes.</title>
        <authorList>
            <person name="Floudas D."/>
            <person name="Binder M."/>
            <person name="Riley R."/>
            <person name="Barry K."/>
            <person name="Blanchette R.A."/>
            <person name="Henrissat B."/>
            <person name="Martinez A.T."/>
            <person name="Otillar R."/>
            <person name="Spatafora J.W."/>
            <person name="Yadav J.S."/>
            <person name="Aerts A."/>
            <person name="Benoit I."/>
            <person name="Boyd A."/>
            <person name="Carlson A."/>
            <person name="Copeland A."/>
            <person name="Coutinho P.M."/>
            <person name="de Vries R.P."/>
            <person name="Ferreira P."/>
            <person name="Findley K."/>
            <person name="Foster B."/>
            <person name="Gaskell J."/>
            <person name="Glotzer D."/>
            <person name="Gorecki P."/>
            <person name="Heitman J."/>
            <person name="Hesse C."/>
            <person name="Hori C."/>
            <person name="Igarashi K."/>
            <person name="Jurgens J.A."/>
            <person name="Kallen N."/>
            <person name="Kersten P."/>
            <person name="Kohler A."/>
            <person name="Kuees U."/>
            <person name="Kumar T.K.A."/>
            <person name="Kuo A."/>
            <person name="LaButti K."/>
            <person name="Larrondo L.F."/>
            <person name="Lindquist E."/>
            <person name="Ling A."/>
            <person name="Lombard V."/>
            <person name="Lucas S."/>
            <person name="Lundell T."/>
            <person name="Martin R."/>
            <person name="McLaughlin D.J."/>
            <person name="Morgenstern I."/>
            <person name="Morin E."/>
            <person name="Murat C."/>
            <person name="Nagy L.G."/>
            <person name="Nolan M."/>
            <person name="Ohm R.A."/>
            <person name="Patyshakuliyeva A."/>
            <person name="Rokas A."/>
            <person name="Ruiz-Duenas F.J."/>
            <person name="Sabat G."/>
            <person name="Salamov A."/>
            <person name="Samejima M."/>
            <person name="Schmutz J."/>
            <person name="Slot J.C."/>
            <person name="St John F."/>
            <person name="Stenlid J."/>
            <person name="Sun H."/>
            <person name="Sun S."/>
            <person name="Syed K."/>
            <person name="Tsang A."/>
            <person name="Wiebenga A."/>
            <person name="Young D."/>
            <person name="Pisabarro A."/>
            <person name="Eastwood D.C."/>
            <person name="Martin F."/>
            <person name="Cullen D."/>
            <person name="Grigoriev I.V."/>
            <person name="Hibbett D.S."/>
        </authorList>
    </citation>
    <scope>NUCLEOTIDE SEQUENCE [LARGE SCALE GENOMIC DNA]</scope>
    <source>
        <strain evidence="4">RWD-64-598 SS2</strain>
    </source>
</reference>
<dbReference type="InterPro" id="IPR058933">
    <property type="entry name" value="YMC020W-like_ab_hydrolase"/>
</dbReference>
<evidence type="ECO:0000313" key="3">
    <source>
        <dbReference type="EMBL" id="EIW74973.1"/>
    </source>
</evidence>
<feature type="compositionally biased region" description="Basic and acidic residues" evidence="1">
    <location>
        <begin position="426"/>
        <end position="458"/>
    </location>
</feature>
<feature type="region of interest" description="Disordered" evidence="1">
    <location>
        <begin position="354"/>
        <end position="395"/>
    </location>
</feature>
<feature type="compositionally biased region" description="Low complexity" evidence="1">
    <location>
        <begin position="210"/>
        <end position="223"/>
    </location>
</feature>
<feature type="compositionally biased region" description="Basic residues" evidence="1">
    <location>
        <begin position="1"/>
        <end position="19"/>
    </location>
</feature>
<dbReference type="Proteomes" id="UP000053558">
    <property type="component" value="Unassembled WGS sequence"/>
</dbReference>
<feature type="region of interest" description="Disordered" evidence="1">
    <location>
        <begin position="1"/>
        <end position="82"/>
    </location>
</feature>
<gene>
    <name evidence="3" type="ORF">CONPUDRAFT_132566</name>
</gene>
<feature type="compositionally biased region" description="Basic and acidic residues" evidence="1">
    <location>
        <begin position="859"/>
        <end position="874"/>
    </location>
</feature>
<dbReference type="KEGG" id="cput:CONPUDRAFT_132566"/>
<name>A0A5M3M7E7_CONPW</name>
<feature type="compositionally biased region" description="Low complexity" evidence="1">
    <location>
        <begin position="470"/>
        <end position="480"/>
    </location>
</feature>
<evidence type="ECO:0000313" key="4">
    <source>
        <dbReference type="Proteomes" id="UP000053558"/>
    </source>
</evidence>
<dbReference type="PANTHER" id="PTHR47349">
    <property type="entry name" value="CHROMOSOME 8, WHOLE GENOME SHOTGUN SEQUENCE"/>
    <property type="match status" value="1"/>
</dbReference>
<dbReference type="InterPro" id="IPR058934">
    <property type="entry name" value="YMC020W-like"/>
</dbReference>
<sequence length="1565" mass="164617">MSNAHKHSTFPRWNNRLKRKELTPATLTYTFAEPTQADQAPAEKEKTRERSRQLLRRSSNASVSGSIHTFRGMSHKQSGDTLSVRSGYGDLTANDDTASIRSVGRASISPAGEPVSETQDDVTEGSRTPVTFQQPPAAERVPLLPAPTPAPAPDIPLSPTSNPTPGAPAEAQPLVPPPSQSAPALPSESGTPGEAAIPDTSNHDTIRARSTNNPAANANAASSSSWFQLFTWSKEALPETNNSVPIASTSADADASSAVPPQPLSHPHPHPHNPVEDMVSKGAPAAPQPTEVDLSLTTAPSTTPRDVRISPSPPYLSKISTSTFDSTRPPHSSRPSIISIPSSVDEEVPVLSPSVHFPPPTIGGPPTITHGQEESEGSGGGRRRTQSTHTLNPSTSRFMLSIPLLGRPKVPLDKAVAAAQAEDIRVTDGEAKDESKAEEGERKRREQGSEGTRRDDTKTPSMVGIQPEPTSSTLTTATSSNLPPAPPNSTIDLPNAGLSASVPSDPVPPDATTTTIVTSASAASSSNLNTTNEPAEQATWWDFFSWKATTQESAQPAAVAATTTDETSEAQTTNADVTVPTEGADEQSSVAAEPSASPEVTVEGIPTGDDQPPPHPQPERAPAGRERSSSAPPTSPILDRKNPVDEGKLRAHEVDVLSARSAQSQQSQSAWYAPWGWYQSSASLPPSGEPTNDRDDKDGKDVGEADKAEGKADESATGPTPSNAESSAQAQGQAKTEDASASAPDATASSTAATTADPADPSGDPATAPSSTSSGQTQSQTRSALQMQNPIEASASTSRSGWIAFFSARGAASKRITDGSEAQEKEGEGGKGEMEVMDLDLDEDGNEIQGAGAVGSGSDAKDGKDDQGTVKGKEAQPSGSKFATPQAKSPRPASPAASQRPDSPANSVLSDKDAAKRKHTSSIIAGDRAPSPAPSKKSSNEKVKGDKDVPRPPNLILPTWGDTFHLPPRSVVPPSYLKASASASAKAGQGQESSLAMAKSAALRFVSKAIWAPLEPSAAATDHHGQAHGVGAGPGMSKAKGKWKAYEESLPRAYDVLEGKISAEGAGNVLSNAGDVLKGAKRVVVIGVHGWFPGAAIRTVLGEPTGTSAKFTSMMTQALELFQAEHGVRLDKVTSMPLEGEGTIVKRVERLYAALTGNKEWMDDLREADVVFVATHSQGSIVSTHLLDRLIRDGYIRTEGNGDAGARPDGEDASRNGSVTQSGGADASLLGAASAVAGGAIGIVPGPWRGRGQAASQTQAQDPSGTTAEDGKRRKPHRVCCLALCGIHHGPLRYLSTSSLLQPYLQYFENTAARELFEFQNTESSISKEYLAVLQNVLHHKVKMVYVASLNDQVVGLYSGLFTAVSHPLILRGLYIDGDAYHSSDFLSNLLVLLLRIRNAGLSDSGLLTHLSEATAGSLNGIGHSTVYEEIATFSLAVNYLFLTDDGPRWSTQPNASSGRGTKVQDQAQEQGQDLVFTSEPFDALKEQNDYEIPWALRDLIADEDVARLFSDDFIRLRDAFRDWQPKTSILRDVKRKLQPIQRLSSAVLNASGSPPSSGGSLSRL</sequence>
<feature type="compositionally biased region" description="Basic and acidic residues" evidence="1">
    <location>
        <begin position="815"/>
        <end position="834"/>
    </location>
</feature>
<evidence type="ECO:0000256" key="1">
    <source>
        <dbReference type="SAM" id="MobiDB-lite"/>
    </source>
</evidence>
<feature type="region of interest" description="Disordered" evidence="1">
    <location>
        <begin position="104"/>
        <end position="223"/>
    </location>
</feature>
<feature type="compositionally biased region" description="Pro residues" evidence="1">
    <location>
        <begin position="144"/>
        <end position="156"/>
    </location>
</feature>
<feature type="region of interest" description="Disordered" evidence="1">
    <location>
        <begin position="1198"/>
        <end position="1224"/>
    </location>
</feature>
<dbReference type="PANTHER" id="PTHR47349:SF1">
    <property type="entry name" value="AER328WP"/>
    <property type="match status" value="1"/>
</dbReference>
<dbReference type="RefSeq" id="XP_007775023.1">
    <property type="nucleotide sequence ID" value="XM_007776833.1"/>
</dbReference>
<feature type="compositionally biased region" description="Acidic residues" evidence="1">
    <location>
        <begin position="835"/>
        <end position="846"/>
    </location>
</feature>
<dbReference type="GeneID" id="19200419"/>
<feature type="compositionally biased region" description="Low complexity" evidence="1">
    <location>
        <begin position="326"/>
        <end position="340"/>
    </location>
</feature>
<feature type="compositionally biased region" description="Low complexity" evidence="1">
    <location>
        <begin position="557"/>
        <end position="573"/>
    </location>
</feature>
<feature type="compositionally biased region" description="Basic and acidic residues" evidence="1">
    <location>
        <begin position="691"/>
        <end position="714"/>
    </location>
</feature>
<feature type="compositionally biased region" description="Low complexity" evidence="1">
    <location>
        <begin position="739"/>
        <end position="781"/>
    </location>
</feature>
<feature type="region of interest" description="Disordered" evidence="1">
    <location>
        <begin position="678"/>
        <end position="964"/>
    </location>
</feature>
<feature type="compositionally biased region" description="Polar residues" evidence="1">
    <location>
        <begin position="295"/>
        <end position="304"/>
    </location>
</feature>
<feature type="compositionally biased region" description="Low complexity" evidence="1">
    <location>
        <begin position="247"/>
        <end position="258"/>
    </location>
</feature>
<feature type="region of interest" description="Disordered" evidence="1">
    <location>
        <begin position="550"/>
        <end position="652"/>
    </location>
</feature>
<feature type="compositionally biased region" description="Polar residues" evidence="1">
    <location>
        <begin position="782"/>
        <end position="800"/>
    </location>
</feature>
<dbReference type="Pfam" id="PF26147">
    <property type="entry name" value="AB_HYDROLASE_YMC0-YMC35"/>
    <property type="match status" value="2"/>
</dbReference>
<feature type="region of interest" description="Disordered" evidence="1">
    <location>
        <begin position="1248"/>
        <end position="1272"/>
    </location>
</feature>
<feature type="compositionally biased region" description="Basic and acidic residues" evidence="1">
    <location>
        <begin position="938"/>
        <end position="950"/>
    </location>
</feature>
<feature type="region of interest" description="Disordered" evidence="1">
    <location>
        <begin position="426"/>
        <end position="534"/>
    </location>
</feature>
<keyword evidence="4" id="KW-1185">Reference proteome</keyword>
<feature type="region of interest" description="Disordered" evidence="1">
    <location>
        <begin position="242"/>
        <end position="340"/>
    </location>
</feature>
<feature type="compositionally biased region" description="Polar residues" evidence="1">
    <location>
        <begin position="125"/>
        <end position="134"/>
    </location>
</feature>
<protein>
    <recommendedName>
        <fullName evidence="2">YMC020W-like alpha/beta hydrolase domain-containing protein</fullName>
    </recommendedName>
</protein>
<feature type="compositionally biased region" description="Low complexity" evidence="1">
    <location>
        <begin position="499"/>
        <end position="526"/>
    </location>
</feature>
<feature type="compositionally biased region" description="Low complexity" evidence="1">
    <location>
        <begin position="588"/>
        <end position="610"/>
    </location>
</feature>
<dbReference type="OrthoDB" id="5598028at2759"/>
<feature type="compositionally biased region" description="Basic and acidic residues" evidence="1">
    <location>
        <begin position="41"/>
        <end position="52"/>
    </location>
</feature>
<feature type="domain" description="YMC020W-like alpha/beta hydrolase" evidence="2">
    <location>
        <begin position="1080"/>
        <end position="1198"/>
    </location>
</feature>
<dbReference type="OMA" id="FNATHEQ"/>
<feature type="compositionally biased region" description="Polar residues" evidence="1">
    <location>
        <begin position="717"/>
        <end position="734"/>
    </location>
</feature>
<feature type="domain" description="YMC020W-like alpha/beta hydrolase" evidence="2">
    <location>
        <begin position="1278"/>
        <end position="1446"/>
    </location>
</feature>
<dbReference type="EMBL" id="JH711590">
    <property type="protein sequence ID" value="EIW74973.1"/>
    <property type="molecule type" value="Genomic_DNA"/>
</dbReference>
<comment type="caution">
    <text evidence="3">The sequence shown here is derived from an EMBL/GenBank/DDBJ whole genome shotgun (WGS) entry which is preliminary data.</text>
</comment>
<evidence type="ECO:0000259" key="2">
    <source>
        <dbReference type="Pfam" id="PF26147"/>
    </source>
</evidence>